<name>A0A292PZQ7_9PEZI</name>
<reference evidence="1" key="1">
    <citation type="submission" date="2015-10" db="EMBL/GenBank/DDBJ databases">
        <authorList>
            <person name="Regsiter A."/>
            <person name="william w."/>
        </authorList>
    </citation>
    <scope>NUCLEOTIDE SEQUENCE</scope>
    <source>
        <strain evidence="1">Montdore</strain>
    </source>
</reference>
<proteinExistence type="predicted"/>
<evidence type="ECO:0000313" key="2">
    <source>
        <dbReference type="Proteomes" id="UP001412239"/>
    </source>
</evidence>
<feature type="non-terminal residue" evidence="1">
    <location>
        <position position="80"/>
    </location>
</feature>
<protein>
    <submittedName>
        <fullName evidence="1">Uncharacterized protein</fullName>
    </submittedName>
</protein>
<dbReference type="EMBL" id="LN890999">
    <property type="protein sequence ID" value="CUS12205.1"/>
    <property type="molecule type" value="Genomic_DNA"/>
</dbReference>
<sequence>MHFHNKTNNLTTNSRVTLPHGTIIYPSKHLRWLEVWLDRNLLFNCHVQQKTVSATRVLHMISTLSNSEWGLSATAIRQLY</sequence>
<accession>A0A292PZQ7</accession>
<dbReference type="Proteomes" id="UP001412239">
    <property type="component" value="Unassembled WGS sequence"/>
</dbReference>
<keyword evidence="2" id="KW-1185">Reference proteome</keyword>
<gene>
    <name evidence="1" type="ORF">GSTUAT00003717001</name>
</gene>
<dbReference type="AlphaFoldDB" id="A0A292PZQ7"/>
<organism evidence="1 2">
    <name type="scientific">Tuber aestivum</name>
    <name type="common">summer truffle</name>
    <dbReference type="NCBI Taxonomy" id="59557"/>
    <lineage>
        <taxon>Eukaryota</taxon>
        <taxon>Fungi</taxon>
        <taxon>Dikarya</taxon>
        <taxon>Ascomycota</taxon>
        <taxon>Pezizomycotina</taxon>
        <taxon>Pezizomycetes</taxon>
        <taxon>Pezizales</taxon>
        <taxon>Tuberaceae</taxon>
        <taxon>Tuber</taxon>
    </lineage>
</organism>
<evidence type="ECO:0000313" key="1">
    <source>
        <dbReference type="EMBL" id="CUS12205.1"/>
    </source>
</evidence>